<dbReference type="Gene3D" id="2.60.120.260">
    <property type="entry name" value="Galactose-binding domain-like"/>
    <property type="match status" value="1"/>
</dbReference>
<keyword evidence="2 6" id="KW-0812">Transmembrane</keyword>
<keyword evidence="4 6" id="KW-0472">Membrane</keyword>
<dbReference type="OrthoDB" id="4065610at2759"/>
<dbReference type="GO" id="GO:0043495">
    <property type="term" value="F:protein-membrane adaptor activity"/>
    <property type="evidence" value="ECO:0007669"/>
    <property type="project" value="TreeGrafter"/>
</dbReference>
<evidence type="ECO:0000256" key="6">
    <source>
        <dbReference type="SAM" id="Phobius"/>
    </source>
</evidence>
<feature type="region of interest" description="Disordered" evidence="5">
    <location>
        <begin position="17"/>
        <end position="53"/>
    </location>
</feature>
<dbReference type="InParanoid" id="I2GZD1"/>
<protein>
    <recommendedName>
        <fullName evidence="7">SUN domain-containing protein</fullName>
    </recommendedName>
</protein>
<evidence type="ECO:0000259" key="7">
    <source>
        <dbReference type="PROSITE" id="PS51469"/>
    </source>
</evidence>
<dbReference type="HOGENOM" id="CLU_025282_0_0_1"/>
<feature type="compositionally biased region" description="Basic and acidic residues" evidence="5">
    <location>
        <begin position="30"/>
        <end position="42"/>
    </location>
</feature>
<dbReference type="eggNOG" id="ENOG502QSZA">
    <property type="taxonomic scope" value="Eukaryota"/>
</dbReference>
<gene>
    <name evidence="8" type="primary">TBLA0B06600</name>
    <name evidence="8" type="ORF">TBLA_0B06600</name>
</gene>
<dbReference type="PANTHER" id="PTHR12911:SF8">
    <property type="entry name" value="KLAROID PROTEIN-RELATED"/>
    <property type="match status" value="1"/>
</dbReference>
<dbReference type="FunCoup" id="I2GZD1">
    <property type="interactions" value="414"/>
</dbReference>
<evidence type="ECO:0000313" key="9">
    <source>
        <dbReference type="Proteomes" id="UP000002866"/>
    </source>
</evidence>
<dbReference type="InterPro" id="IPR012919">
    <property type="entry name" value="SUN_dom"/>
</dbReference>
<evidence type="ECO:0000256" key="5">
    <source>
        <dbReference type="SAM" id="MobiDB-lite"/>
    </source>
</evidence>
<reference evidence="8 9" key="1">
    <citation type="journal article" date="2011" name="Proc. Natl. Acad. Sci. U.S.A.">
        <title>Evolutionary erosion of yeast sex chromosomes by mating-type switching accidents.</title>
        <authorList>
            <person name="Gordon J.L."/>
            <person name="Armisen D."/>
            <person name="Proux-Wera E."/>
            <person name="Oheigeartaigh S.S."/>
            <person name="Byrne K.P."/>
            <person name="Wolfe K.H."/>
        </authorList>
    </citation>
    <scope>NUCLEOTIDE SEQUENCE [LARGE SCALE GENOMIC DNA]</scope>
    <source>
        <strain evidence="9">ATCC 34711 / CBS 6284 / DSM 70876 / NBRC 10599 / NRRL Y-10934 / UCD 77-7</strain>
    </source>
</reference>
<dbReference type="Proteomes" id="UP000002866">
    <property type="component" value="Chromosome 2"/>
</dbReference>
<comment type="subcellular location">
    <subcellularLocation>
        <location evidence="1">Membrane</location>
    </subcellularLocation>
</comment>
<dbReference type="STRING" id="1071380.I2GZD1"/>
<feature type="domain" description="SUN" evidence="7">
    <location>
        <begin position="373"/>
        <end position="561"/>
    </location>
</feature>
<dbReference type="PANTHER" id="PTHR12911">
    <property type="entry name" value="SAD1/UNC-84-LIKE PROTEIN-RELATED"/>
    <property type="match status" value="1"/>
</dbReference>
<evidence type="ECO:0000256" key="4">
    <source>
        <dbReference type="ARBA" id="ARBA00023136"/>
    </source>
</evidence>
<evidence type="ECO:0000256" key="3">
    <source>
        <dbReference type="ARBA" id="ARBA00022989"/>
    </source>
</evidence>
<dbReference type="GO" id="GO:0034993">
    <property type="term" value="C:meiotic nuclear membrane microtubule tethering complex"/>
    <property type="evidence" value="ECO:0007669"/>
    <property type="project" value="TreeGrafter"/>
</dbReference>
<dbReference type="InterPro" id="IPR045119">
    <property type="entry name" value="SUN1-5"/>
</dbReference>
<proteinExistence type="predicted"/>
<dbReference type="PROSITE" id="PS51469">
    <property type="entry name" value="SUN"/>
    <property type="match status" value="1"/>
</dbReference>
<organism evidence="8 9">
    <name type="scientific">Henningerozyma blattae (strain ATCC 34711 / CBS 6284 / DSM 70876 / NBRC 10599 / NRRL Y-10934 / UCD 77-7)</name>
    <name type="common">Yeast</name>
    <name type="synonym">Tetrapisispora blattae</name>
    <dbReference type="NCBI Taxonomy" id="1071380"/>
    <lineage>
        <taxon>Eukaryota</taxon>
        <taxon>Fungi</taxon>
        <taxon>Dikarya</taxon>
        <taxon>Ascomycota</taxon>
        <taxon>Saccharomycotina</taxon>
        <taxon>Saccharomycetes</taxon>
        <taxon>Saccharomycetales</taxon>
        <taxon>Saccharomycetaceae</taxon>
        <taxon>Henningerozyma</taxon>
    </lineage>
</organism>
<keyword evidence="3 6" id="KW-1133">Transmembrane helix</keyword>
<accession>I2GZD1</accession>
<evidence type="ECO:0000313" key="8">
    <source>
        <dbReference type="EMBL" id="CCH59483.1"/>
    </source>
</evidence>
<sequence>MKTTKKSLYNKSADDAYKSMIKRSRSSRNVKKEYSPSTKDLECPTVVSDSGNDEVRHGISVQDRYEQPENYFRERGDQEYEEDEEELLLDREDIDKQFQSTFQNLVSRADIKNICILFILTTVFSIILTYSTKSKQDTALLSDPTITNLQNEVDNLYNQLSQIDSKYQQEMNDNLNMSIETFESKIKNLIPPDFLRLKTKLDLINQKVDHLSNIVKNNHHKEHNSKVDDGSNSLLMNYDTLLENLHLYLPDNIPIIINRDETSKENASIQILPEMYEQIYNLLVSVSTSGPSTEISGDDDKKKKTVISDFDLNIDLNSYIHEYLSNQFQFLNKQSFIDEFTSKLNNDNNNNFDISERSDKILPLVNNIYNRNIHSWQNDLDFATFTQGTKLLKKLTSATYLNGNGIFPVQLLLDNKMVSGSTYWQCQMGPSNGCTWAIQFTKPVFLTKISYLHGRLSKNIHIMNSAPKKISVYVLPRTKIPSNIKEEIPYLTPHQLDSRYIKLTSFEYDISEPSIRQAMPIPSWFIKLRIPIKSVIFQIDNNYGGTPYTSIRRFIVNGIIDEDLAILKDYKFPLRFNDIPDYTVPKEHDNVMEYSRSAPKQYPETIVELPNPQLHIPNYQPPPTINSNQYIVDVPAFGDDEPAIP</sequence>
<dbReference type="KEGG" id="tbl:TBLA_0B06600"/>
<dbReference type="GeneID" id="14494318"/>
<dbReference type="Pfam" id="PF07738">
    <property type="entry name" value="Sad1_UNC"/>
    <property type="match status" value="1"/>
</dbReference>
<feature type="transmembrane region" description="Helical" evidence="6">
    <location>
        <begin position="114"/>
        <end position="132"/>
    </location>
</feature>
<keyword evidence="9" id="KW-1185">Reference proteome</keyword>
<dbReference type="OMA" id="IYNANQH"/>
<evidence type="ECO:0000256" key="1">
    <source>
        <dbReference type="ARBA" id="ARBA00004370"/>
    </source>
</evidence>
<name>I2GZD1_HENB6</name>
<dbReference type="AlphaFoldDB" id="I2GZD1"/>
<dbReference type="EMBL" id="HE806317">
    <property type="protein sequence ID" value="CCH59483.1"/>
    <property type="molecule type" value="Genomic_DNA"/>
</dbReference>
<evidence type="ECO:0000256" key="2">
    <source>
        <dbReference type="ARBA" id="ARBA00022692"/>
    </source>
</evidence>
<feature type="compositionally biased region" description="Basic residues" evidence="5">
    <location>
        <begin position="20"/>
        <end position="29"/>
    </location>
</feature>
<dbReference type="RefSeq" id="XP_004179002.1">
    <property type="nucleotide sequence ID" value="XM_004178954.1"/>
</dbReference>